<evidence type="ECO:0000256" key="1">
    <source>
        <dbReference type="SAM" id="MobiDB-lite"/>
    </source>
</evidence>
<gene>
    <name evidence="3" type="ORF">IFM89_030764</name>
</gene>
<dbReference type="Proteomes" id="UP000631114">
    <property type="component" value="Unassembled WGS sequence"/>
</dbReference>
<feature type="region of interest" description="Disordered" evidence="1">
    <location>
        <begin position="406"/>
        <end position="425"/>
    </location>
</feature>
<dbReference type="AlphaFoldDB" id="A0A835HZ13"/>
<evidence type="ECO:0000313" key="4">
    <source>
        <dbReference type="Proteomes" id="UP000631114"/>
    </source>
</evidence>
<dbReference type="EMBL" id="JADFTS010000005">
    <property type="protein sequence ID" value="KAF9607022.1"/>
    <property type="molecule type" value="Genomic_DNA"/>
</dbReference>
<proteinExistence type="predicted"/>
<keyword evidence="4" id="KW-1185">Reference proteome</keyword>
<comment type="caution">
    <text evidence="3">The sequence shown here is derived from an EMBL/GenBank/DDBJ whole genome shotgun (WGS) entry which is preliminary data.</text>
</comment>
<feature type="domain" description="Reverse transcriptase zinc-binding" evidence="2">
    <location>
        <begin position="424"/>
        <end position="461"/>
    </location>
</feature>
<evidence type="ECO:0000313" key="3">
    <source>
        <dbReference type="EMBL" id="KAF9607022.1"/>
    </source>
</evidence>
<sequence length="574" mass="63971">MEIEKTREIGSSNPRTSSWVESENDTTARLENEFEKLYGKGSLEKLLQRRMMKIYNDLLVQQEEEDVTEPAIDNVHDTSIDAPVVICNSASLPLSTRSNIPFGIGGGRNQTFYPISGVQNVQVAGKADDDRAKKATILAAGHNNKGKTFAEVTSTLTKVGRDVDLSSLPSPATIEETHLEKNKSVTEKTQNELTKNQRRKWKRKQHNENQLDTLEASTSLVANGVIHIDVVAPVDKEQQESEAVSDKDKETAHDEQAENATITEIQEENNRDIVNEARNEEDNLHEKTLDQADGDVNNTLEPVDTIAEMEMVNQPPQVVSLVQDEHQLLLMDSTEDNVVNCIQVVEKPNTPSEHIQVTNNFELLGEEDMVLEIQSQVANEVNTVCGRWSDEPEMEDPTIQQLMTKAAKRGRPKGSKQGQTAPSEAVRRKGVHLASRCCACVTDVEDIDHLLWFCPLARELWNWIVAKFHVATDFWNFTDAIDKGKSSNSLICNIWMAAILGGQSDGAAKNNLRSSVLVLLVETQMVSLSLSTVETLALQQTTWRKCTAILEGMEIAVERSSIHLGRIRFKGKNN</sequence>
<feature type="compositionally biased region" description="Basic residues" evidence="1">
    <location>
        <begin position="196"/>
        <end position="205"/>
    </location>
</feature>
<evidence type="ECO:0000259" key="2">
    <source>
        <dbReference type="Pfam" id="PF13966"/>
    </source>
</evidence>
<feature type="region of interest" description="Disordered" evidence="1">
    <location>
        <begin position="182"/>
        <end position="208"/>
    </location>
</feature>
<organism evidence="3 4">
    <name type="scientific">Coptis chinensis</name>
    <dbReference type="NCBI Taxonomy" id="261450"/>
    <lineage>
        <taxon>Eukaryota</taxon>
        <taxon>Viridiplantae</taxon>
        <taxon>Streptophyta</taxon>
        <taxon>Embryophyta</taxon>
        <taxon>Tracheophyta</taxon>
        <taxon>Spermatophyta</taxon>
        <taxon>Magnoliopsida</taxon>
        <taxon>Ranunculales</taxon>
        <taxon>Ranunculaceae</taxon>
        <taxon>Coptidoideae</taxon>
        <taxon>Coptis</taxon>
    </lineage>
</organism>
<dbReference type="Pfam" id="PF13966">
    <property type="entry name" value="zf-RVT"/>
    <property type="match status" value="1"/>
</dbReference>
<name>A0A835HZ13_9MAGN</name>
<accession>A0A835HZ13</accession>
<feature type="region of interest" description="Disordered" evidence="1">
    <location>
        <begin position="234"/>
        <end position="258"/>
    </location>
</feature>
<reference evidence="3 4" key="1">
    <citation type="submission" date="2020-10" db="EMBL/GenBank/DDBJ databases">
        <title>The Coptis chinensis genome and diversification of protoberbering-type alkaloids.</title>
        <authorList>
            <person name="Wang B."/>
            <person name="Shu S."/>
            <person name="Song C."/>
            <person name="Liu Y."/>
        </authorList>
    </citation>
    <scope>NUCLEOTIDE SEQUENCE [LARGE SCALE GENOMIC DNA]</scope>
    <source>
        <strain evidence="3">HL-2020</strain>
        <tissue evidence="3">Leaf</tissue>
    </source>
</reference>
<feature type="compositionally biased region" description="Polar residues" evidence="1">
    <location>
        <begin position="9"/>
        <end position="24"/>
    </location>
</feature>
<feature type="region of interest" description="Disordered" evidence="1">
    <location>
        <begin position="1"/>
        <end position="24"/>
    </location>
</feature>
<feature type="compositionally biased region" description="Basic and acidic residues" evidence="1">
    <location>
        <begin position="234"/>
        <end position="256"/>
    </location>
</feature>
<protein>
    <recommendedName>
        <fullName evidence="2">Reverse transcriptase zinc-binding domain-containing protein</fullName>
    </recommendedName>
</protein>
<dbReference type="InterPro" id="IPR026960">
    <property type="entry name" value="RVT-Znf"/>
</dbReference>